<dbReference type="Proteomes" id="UP001611494">
    <property type="component" value="Unassembled WGS sequence"/>
</dbReference>
<protein>
    <submittedName>
        <fullName evidence="1">Uncharacterized protein</fullName>
    </submittedName>
</protein>
<accession>A0ABW7W7R9</accession>
<organism evidence="1 2">
    <name type="scientific">Nocardia testacea</name>
    <dbReference type="NCBI Taxonomy" id="248551"/>
    <lineage>
        <taxon>Bacteria</taxon>
        <taxon>Bacillati</taxon>
        <taxon>Actinomycetota</taxon>
        <taxon>Actinomycetes</taxon>
        <taxon>Mycobacteriales</taxon>
        <taxon>Nocardiaceae</taxon>
        <taxon>Nocardia</taxon>
    </lineage>
</organism>
<dbReference type="EMBL" id="JBIRYL010000033">
    <property type="protein sequence ID" value="MFI2234561.1"/>
    <property type="molecule type" value="Genomic_DNA"/>
</dbReference>
<evidence type="ECO:0000313" key="2">
    <source>
        <dbReference type="Proteomes" id="UP001611494"/>
    </source>
</evidence>
<name>A0ABW7W7R9_9NOCA</name>
<comment type="caution">
    <text evidence="1">The sequence shown here is derived from an EMBL/GenBank/DDBJ whole genome shotgun (WGS) entry which is preliminary data.</text>
</comment>
<keyword evidence="2" id="KW-1185">Reference proteome</keyword>
<proteinExistence type="predicted"/>
<evidence type="ECO:0000313" key="1">
    <source>
        <dbReference type="EMBL" id="MFI2234561.1"/>
    </source>
</evidence>
<gene>
    <name evidence="1" type="ORF">ACH49Z_32405</name>
</gene>
<reference evidence="1 2" key="1">
    <citation type="submission" date="2024-10" db="EMBL/GenBank/DDBJ databases">
        <title>The Natural Products Discovery Center: Release of the First 8490 Sequenced Strains for Exploring Actinobacteria Biosynthetic Diversity.</title>
        <authorList>
            <person name="Kalkreuter E."/>
            <person name="Kautsar S.A."/>
            <person name="Yang D."/>
            <person name="Bader C.D."/>
            <person name="Teijaro C.N."/>
            <person name="Fluegel L."/>
            <person name="Davis C.M."/>
            <person name="Simpson J.R."/>
            <person name="Lauterbach L."/>
            <person name="Steele A.D."/>
            <person name="Gui C."/>
            <person name="Meng S."/>
            <person name="Li G."/>
            <person name="Viehrig K."/>
            <person name="Ye F."/>
            <person name="Su P."/>
            <person name="Kiefer A.F."/>
            <person name="Nichols A."/>
            <person name="Cepeda A.J."/>
            <person name="Yan W."/>
            <person name="Fan B."/>
            <person name="Jiang Y."/>
            <person name="Adhikari A."/>
            <person name="Zheng C.-J."/>
            <person name="Schuster L."/>
            <person name="Cowan T.M."/>
            <person name="Smanski M.J."/>
            <person name="Chevrette M.G."/>
            <person name="De Carvalho L.P.S."/>
            <person name="Shen B."/>
        </authorList>
    </citation>
    <scope>NUCLEOTIDE SEQUENCE [LARGE SCALE GENOMIC DNA]</scope>
    <source>
        <strain evidence="1 2">NPDC019377</strain>
    </source>
</reference>
<dbReference type="RefSeq" id="WP_397067391.1">
    <property type="nucleotide sequence ID" value="NZ_JBIRYL010000033.1"/>
</dbReference>
<sequence length="68" mass="6732">MGCNVQVGRVTPGAIPAGLTAAGLLVGVMLGGNREAGAALAGVELGERTRTSNFPDPALWSGRSVEGP</sequence>